<gene>
    <name evidence="2" type="ORF">NTE_01366</name>
</gene>
<dbReference type="AlphaFoldDB" id="A0A075MVV2"/>
<evidence type="ECO:0000256" key="1">
    <source>
        <dbReference type="SAM" id="MobiDB-lite"/>
    </source>
</evidence>
<evidence type="ECO:0000313" key="3">
    <source>
        <dbReference type="Proteomes" id="UP000028194"/>
    </source>
</evidence>
<dbReference type="EMBL" id="CP007174">
    <property type="protein sequence ID" value="AIF83434.1"/>
    <property type="molecule type" value="Genomic_DNA"/>
</dbReference>
<dbReference type="RefSeq" id="WP_148700207.1">
    <property type="nucleotide sequence ID" value="NZ_CP007174.1"/>
</dbReference>
<reference evidence="2 3" key="1">
    <citation type="journal article" date="2014" name="PLoS ONE">
        <title>Genome Sequence of Candidatus Nitrososphaera evergladensis from Group I.1b Enriched from Everglades Soil Reveals Novel Genomic Features of the Ammonia-Oxidizing Archaea.</title>
        <authorList>
            <person name="Zhalnina K.V."/>
            <person name="Dias R."/>
            <person name="Leonard M.T."/>
            <person name="Dorr de Quadros P."/>
            <person name="Camargo F.A."/>
            <person name="Drew J.C."/>
            <person name="Farmerie W.G."/>
            <person name="Daroub S.H."/>
            <person name="Triplett E.W."/>
        </authorList>
    </citation>
    <scope>NUCLEOTIDE SEQUENCE [LARGE SCALE GENOMIC DNA]</scope>
    <source>
        <strain evidence="2 3">SR1</strain>
    </source>
</reference>
<protein>
    <submittedName>
        <fullName evidence="2">Uncharacterized protein</fullName>
    </submittedName>
</protein>
<proteinExistence type="predicted"/>
<accession>A0A075MVV2</accession>
<dbReference type="HOGENOM" id="CLU_158386_0_0_2"/>
<dbReference type="KEGG" id="nev:NTE_01366"/>
<name>A0A075MVV2_9ARCH</name>
<dbReference type="Proteomes" id="UP000028194">
    <property type="component" value="Chromosome"/>
</dbReference>
<feature type="compositionally biased region" description="Polar residues" evidence="1">
    <location>
        <begin position="1"/>
        <end position="21"/>
    </location>
</feature>
<feature type="region of interest" description="Disordered" evidence="1">
    <location>
        <begin position="1"/>
        <end position="24"/>
    </location>
</feature>
<sequence length="131" mass="15087">MEETVSNISSTTPDKSLSATPETRKRKFIRLGRFDSMDKDSPNVLEVKPQTRQIYATEYSQCTDVSYKDNGIWIDAILPLRSNGSANVSLINQWSRGLDSGRIKIGKTVKILTWLDKSRNDRMIRRFRLVY</sequence>
<evidence type="ECO:0000313" key="2">
    <source>
        <dbReference type="EMBL" id="AIF83434.1"/>
    </source>
</evidence>
<dbReference type="eggNOG" id="arCOG14992">
    <property type="taxonomic scope" value="Archaea"/>
</dbReference>
<dbReference type="GeneID" id="41597164"/>
<organism evidence="2 3">
    <name type="scientific">Candidatus Nitrososphaera evergladensis SR1</name>
    <dbReference type="NCBI Taxonomy" id="1459636"/>
    <lineage>
        <taxon>Archaea</taxon>
        <taxon>Nitrososphaerota</taxon>
        <taxon>Nitrososphaeria</taxon>
        <taxon>Nitrososphaerales</taxon>
        <taxon>Nitrososphaeraceae</taxon>
        <taxon>Nitrososphaera</taxon>
    </lineage>
</organism>
<dbReference type="STRING" id="1459636.NTE_01366"/>
<keyword evidence="3" id="KW-1185">Reference proteome</keyword>